<name>A0ABW7X2I7_9NOCA</name>
<keyword evidence="1" id="KW-1133">Transmembrane helix</keyword>
<dbReference type="RefSeq" id="WP_357405742.1">
    <property type="nucleotide sequence ID" value="NZ_JBEYCD010000007.1"/>
</dbReference>
<keyword evidence="1" id="KW-0472">Membrane</keyword>
<organism evidence="2 3">
    <name type="scientific">Nocardia xishanensis</name>
    <dbReference type="NCBI Taxonomy" id="238964"/>
    <lineage>
        <taxon>Bacteria</taxon>
        <taxon>Bacillati</taxon>
        <taxon>Actinomycetota</taxon>
        <taxon>Actinomycetes</taxon>
        <taxon>Mycobacteriales</taxon>
        <taxon>Nocardiaceae</taxon>
        <taxon>Nocardia</taxon>
    </lineage>
</organism>
<keyword evidence="1" id="KW-0812">Transmembrane</keyword>
<comment type="caution">
    <text evidence="2">The sequence shown here is derived from an EMBL/GenBank/DDBJ whole genome shotgun (WGS) entry which is preliminary data.</text>
</comment>
<reference evidence="2 3" key="1">
    <citation type="submission" date="2024-10" db="EMBL/GenBank/DDBJ databases">
        <title>The Natural Products Discovery Center: Release of the First 8490 Sequenced Strains for Exploring Actinobacteria Biosynthetic Diversity.</title>
        <authorList>
            <person name="Kalkreuter E."/>
            <person name="Kautsar S.A."/>
            <person name="Yang D."/>
            <person name="Bader C.D."/>
            <person name="Teijaro C.N."/>
            <person name="Fluegel L."/>
            <person name="Davis C.M."/>
            <person name="Simpson J.R."/>
            <person name="Lauterbach L."/>
            <person name="Steele A.D."/>
            <person name="Gui C."/>
            <person name="Meng S."/>
            <person name="Li G."/>
            <person name="Viehrig K."/>
            <person name="Ye F."/>
            <person name="Su P."/>
            <person name="Kiefer A.F."/>
            <person name="Nichols A."/>
            <person name="Cepeda A.J."/>
            <person name="Yan W."/>
            <person name="Fan B."/>
            <person name="Jiang Y."/>
            <person name="Adhikari A."/>
            <person name="Zheng C.-J."/>
            <person name="Schuster L."/>
            <person name="Cowan T.M."/>
            <person name="Smanski M.J."/>
            <person name="Chevrette M.G."/>
            <person name="De Carvalho L.P.S."/>
            <person name="Shen B."/>
        </authorList>
    </citation>
    <scope>NUCLEOTIDE SEQUENCE [LARGE SCALE GENOMIC DNA]</scope>
    <source>
        <strain evidence="2 3">NPDC019275</strain>
    </source>
</reference>
<evidence type="ECO:0000313" key="3">
    <source>
        <dbReference type="Proteomes" id="UP001611415"/>
    </source>
</evidence>
<evidence type="ECO:0000256" key="1">
    <source>
        <dbReference type="SAM" id="Phobius"/>
    </source>
</evidence>
<sequence>MTNYPRPMGVVPVPHRPPMPEDIRTARQLWWGIIGFGVVQLVGTVLTSLQQRDDLDQRMFDQGKAGDPNFAMATAELLVSLMLVVMVLAGLALAAGAFAVVHQFGRGKLWARAVLTVLAVWLVLGAVAALLALDAVTGVASLVAGGAAIVQGVLAGGALFLSFRPDSTNYFQKSVR</sequence>
<accession>A0ABW7X2I7</accession>
<gene>
    <name evidence="2" type="ORF">ACH49W_17945</name>
</gene>
<evidence type="ECO:0008006" key="4">
    <source>
        <dbReference type="Google" id="ProtNLM"/>
    </source>
</evidence>
<dbReference type="Proteomes" id="UP001611415">
    <property type="component" value="Unassembled WGS sequence"/>
</dbReference>
<feature type="transmembrane region" description="Helical" evidence="1">
    <location>
        <begin position="77"/>
        <end position="101"/>
    </location>
</feature>
<keyword evidence="3" id="KW-1185">Reference proteome</keyword>
<feature type="transmembrane region" description="Helical" evidence="1">
    <location>
        <begin position="113"/>
        <end position="133"/>
    </location>
</feature>
<proteinExistence type="predicted"/>
<feature type="transmembrane region" description="Helical" evidence="1">
    <location>
        <begin position="139"/>
        <end position="163"/>
    </location>
</feature>
<protein>
    <recommendedName>
        <fullName evidence="4">DUF2127 domain-containing protein</fullName>
    </recommendedName>
</protein>
<evidence type="ECO:0000313" key="2">
    <source>
        <dbReference type="EMBL" id="MFI2475260.1"/>
    </source>
</evidence>
<dbReference type="EMBL" id="JBIRYO010000010">
    <property type="protein sequence ID" value="MFI2475260.1"/>
    <property type="molecule type" value="Genomic_DNA"/>
</dbReference>
<feature type="transmembrane region" description="Helical" evidence="1">
    <location>
        <begin position="29"/>
        <end position="49"/>
    </location>
</feature>